<organism evidence="2 3">
    <name type="scientific">Gambusia affinis</name>
    <name type="common">Western mosquitofish</name>
    <name type="synonym">Heterandria affinis</name>
    <dbReference type="NCBI Taxonomy" id="33528"/>
    <lineage>
        <taxon>Eukaryota</taxon>
        <taxon>Metazoa</taxon>
        <taxon>Chordata</taxon>
        <taxon>Craniata</taxon>
        <taxon>Vertebrata</taxon>
        <taxon>Euteleostomi</taxon>
        <taxon>Actinopterygii</taxon>
        <taxon>Neopterygii</taxon>
        <taxon>Teleostei</taxon>
        <taxon>Neoteleostei</taxon>
        <taxon>Acanthomorphata</taxon>
        <taxon>Ovalentaria</taxon>
        <taxon>Atherinomorphae</taxon>
        <taxon>Cyprinodontiformes</taxon>
        <taxon>Poeciliidae</taxon>
        <taxon>Poeciliinae</taxon>
        <taxon>Gambusia</taxon>
    </lineage>
</organism>
<feature type="non-terminal residue" evidence="2">
    <location>
        <position position="494"/>
    </location>
</feature>
<evidence type="ECO:0000313" key="2">
    <source>
        <dbReference type="EMBL" id="PWA28606.1"/>
    </source>
</evidence>
<comment type="caution">
    <text evidence="2">The sequence shown here is derived from an EMBL/GenBank/DDBJ whole genome shotgun (WGS) entry which is preliminary data.</text>
</comment>
<keyword evidence="3" id="KW-1185">Reference proteome</keyword>
<dbReference type="SUPFAM" id="SSF52540">
    <property type="entry name" value="P-loop containing nucleoside triphosphate hydrolases"/>
    <property type="match status" value="1"/>
</dbReference>
<feature type="region of interest" description="Disordered" evidence="1">
    <location>
        <begin position="61"/>
        <end position="84"/>
    </location>
</feature>
<evidence type="ECO:0000313" key="3">
    <source>
        <dbReference type="Proteomes" id="UP000250572"/>
    </source>
</evidence>
<dbReference type="InterPro" id="IPR052807">
    <property type="entry name" value="Mito_transl_resp_regulator"/>
</dbReference>
<accession>A0A315VZ47</accession>
<protein>
    <submittedName>
        <fullName evidence="2">Uncharacterized protein</fullName>
    </submittedName>
</protein>
<dbReference type="Proteomes" id="UP000250572">
    <property type="component" value="Unassembled WGS sequence"/>
</dbReference>
<feature type="compositionally biased region" description="Polar residues" evidence="1">
    <location>
        <begin position="461"/>
        <end position="471"/>
    </location>
</feature>
<dbReference type="InterPro" id="IPR027417">
    <property type="entry name" value="P-loop_NTPase"/>
</dbReference>
<feature type="region of interest" description="Disordered" evidence="1">
    <location>
        <begin position="448"/>
        <end position="494"/>
    </location>
</feature>
<dbReference type="PANTHER" id="PTHR46406:SF1">
    <property type="entry name" value="NITRIC OXIDE-ASSOCIATED PROTEIN 1"/>
    <property type="match status" value="1"/>
</dbReference>
<gene>
    <name evidence="2" type="ORF">CCH79_00020919</name>
</gene>
<reference evidence="2 3" key="1">
    <citation type="journal article" date="2018" name="G3 (Bethesda)">
        <title>A High-Quality Reference Genome for the Invasive Mosquitofish Gambusia affinis Using a Chicago Library.</title>
        <authorList>
            <person name="Hoffberg S.L."/>
            <person name="Troendle N.J."/>
            <person name="Glenn T.C."/>
            <person name="Mahmud O."/>
            <person name="Louha S."/>
            <person name="Chalopin D."/>
            <person name="Bennetzen J.L."/>
            <person name="Mauricio R."/>
        </authorList>
    </citation>
    <scope>NUCLEOTIDE SEQUENCE [LARGE SCALE GENOMIC DNA]</scope>
    <source>
        <strain evidence="2">NE01/NJP1002.9</strain>
        <tissue evidence="2">Muscle</tissue>
    </source>
</reference>
<dbReference type="Gene3D" id="3.40.50.300">
    <property type="entry name" value="P-loop containing nucleotide triphosphate hydrolases"/>
    <property type="match status" value="1"/>
</dbReference>
<dbReference type="EMBL" id="NHOQ01000806">
    <property type="protein sequence ID" value="PWA28606.1"/>
    <property type="molecule type" value="Genomic_DNA"/>
</dbReference>
<dbReference type="CDD" id="cd01855">
    <property type="entry name" value="YqeH"/>
    <property type="match status" value="1"/>
</dbReference>
<proteinExistence type="predicted"/>
<feature type="region of interest" description="Disordered" evidence="1">
    <location>
        <begin position="122"/>
        <end position="145"/>
    </location>
</feature>
<name>A0A315VZ47_GAMAF</name>
<feature type="compositionally biased region" description="Basic residues" evidence="1">
    <location>
        <begin position="128"/>
        <end position="137"/>
    </location>
</feature>
<evidence type="ECO:0000256" key="1">
    <source>
        <dbReference type="SAM" id="MobiDB-lite"/>
    </source>
</evidence>
<dbReference type="STRING" id="33528.ENSGAFP00000019781"/>
<dbReference type="PANTHER" id="PTHR46406">
    <property type="entry name" value="NITRIC OXIDE-ASSOCIATED PROTEIN 1"/>
    <property type="match status" value="1"/>
</dbReference>
<sequence>MLKLLQVSFRRQVWRSVCSAAAGEGAARGAAAAARRAGVRSCTVDPNLEEQFVFLDSAGLEEEPDEEQQLRVASGSGSGSDRQDRTHLRALERQLQVLRGGASQGAGPDSFMEFHDEEFPLEESLIKSQKKKKKRRKGAEPNGEHRVFGTADAGVAVSDTSCSGCGALLHCAAADLPGFLPSEKFKVLMAAGKLGGATCQRCHLLTHHHKALHLQLTRDQYRDVVRRVRARKALVLLVVDLLDLPGSLVLDLLDLVGTNKQVVVLGNKVDLLPADAPNYLQRLKRRLARCCQDAGFGPQVADVHLISAKTGFGLEALVSALQRSWSYKGDVFLVGGANAGKSTLFNALLESDYCRPAAAAAQRRATISPWPEPEPDLRPPLRQADPLCLPVMRSGTTLELLKFPITNPTPYRMFQRQNRLKEALQQTEAELPADELRRLQRLGRHGYLVGKEGGTEPCDQGRSQTFRSGGSRSDEIQFDPDSLAFGEDGGSQKE</sequence>
<dbReference type="AlphaFoldDB" id="A0A315VZ47"/>